<evidence type="ECO:0000256" key="1">
    <source>
        <dbReference type="SAM" id="MobiDB-lite"/>
    </source>
</evidence>
<organism evidence="2 3">
    <name type="scientific">Streptomyces olivaceus</name>
    <dbReference type="NCBI Taxonomy" id="47716"/>
    <lineage>
        <taxon>Bacteria</taxon>
        <taxon>Bacillati</taxon>
        <taxon>Actinomycetota</taxon>
        <taxon>Actinomycetes</taxon>
        <taxon>Kitasatosporales</taxon>
        <taxon>Streptomycetaceae</taxon>
        <taxon>Streptomyces</taxon>
    </lineage>
</organism>
<accession>A0ABS7VXW0</accession>
<feature type="region of interest" description="Disordered" evidence="1">
    <location>
        <begin position="24"/>
        <end position="68"/>
    </location>
</feature>
<dbReference type="Proteomes" id="UP000758701">
    <property type="component" value="Unassembled WGS sequence"/>
</dbReference>
<gene>
    <name evidence="2" type="ORF">KVH32_05100</name>
</gene>
<comment type="caution">
    <text evidence="2">The sequence shown here is derived from an EMBL/GenBank/DDBJ whole genome shotgun (WGS) entry which is preliminary data.</text>
</comment>
<keyword evidence="3" id="KW-1185">Reference proteome</keyword>
<feature type="compositionally biased region" description="Pro residues" evidence="1">
    <location>
        <begin position="99"/>
        <end position="108"/>
    </location>
</feature>
<evidence type="ECO:0000313" key="2">
    <source>
        <dbReference type="EMBL" id="MBZ6150549.1"/>
    </source>
</evidence>
<evidence type="ECO:0000313" key="3">
    <source>
        <dbReference type="Proteomes" id="UP000758701"/>
    </source>
</evidence>
<feature type="region of interest" description="Disordered" evidence="1">
    <location>
        <begin position="99"/>
        <end position="132"/>
    </location>
</feature>
<name>A0ABS7VXW0_STROV</name>
<protein>
    <submittedName>
        <fullName evidence="2">Uncharacterized protein</fullName>
    </submittedName>
</protein>
<dbReference type="RefSeq" id="WP_166625448.1">
    <property type="nucleotide sequence ID" value="NZ_BNEG01000002.1"/>
</dbReference>
<proteinExistence type="predicted"/>
<sequence>MHDPIPAVEWQKFLTDSEEAIRATAPVEPTARERTARPLEETHAGERPVGELWQNDTSAEPPWRQLDTHGKLRRTGRVIAAAATLVLLLTLFSCLPDAPPELPRPRAPWAPVTGETASVTGEAEESPGADAM</sequence>
<dbReference type="EMBL" id="JAHSTP010000002">
    <property type="protein sequence ID" value="MBZ6150549.1"/>
    <property type="molecule type" value="Genomic_DNA"/>
</dbReference>
<feature type="compositionally biased region" description="Acidic residues" evidence="1">
    <location>
        <begin position="122"/>
        <end position="132"/>
    </location>
</feature>
<reference evidence="2 3" key="1">
    <citation type="submission" date="2021-06" db="EMBL/GenBank/DDBJ databases">
        <title>Ecological speciation of a Streptomyces species isolated from different habitats and geographic origins.</title>
        <authorList>
            <person name="Wang J."/>
        </authorList>
    </citation>
    <scope>NUCLEOTIDE SEQUENCE [LARGE SCALE GENOMIC DNA]</scope>
    <source>
        <strain evidence="2 3">FXJ8.012</strain>
    </source>
</reference>
<feature type="compositionally biased region" description="Basic and acidic residues" evidence="1">
    <location>
        <begin position="30"/>
        <end position="49"/>
    </location>
</feature>